<keyword evidence="1 4" id="KW-0349">Heme</keyword>
<evidence type="ECO:0000313" key="7">
    <source>
        <dbReference type="EMBL" id="MCI0753549.1"/>
    </source>
</evidence>
<dbReference type="Pfam" id="PF21419">
    <property type="entry name" value="RoxA-like_Cyt-c"/>
    <property type="match status" value="1"/>
</dbReference>
<dbReference type="SUPFAM" id="SSF46626">
    <property type="entry name" value="Cytochrome c"/>
    <property type="match status" value="1"/>
</dbReference>
<dbReference type="GO" id="GO:0004601">
    <property type="term" value="F:peroxidase activity"/>
    <property type="evidence" value="ECO:0007669"/>
    <property type="project" value="UniProtKB-KW"/>
</dbReference>
<dbReference type="InterPro" id="IPR036909">
    <property type="entry name" value="Cyt_c-like_dom_sf"/>
</dbReference>
<evidence type="ECO:0000256" key="1">
    <source>
        <dbReference type="ARBA" id="ARBA00022617"/>
    </source>
</evidence>
<comment type="caution">
    <text evidence="7">The sequence shown here is derived from an EMBL/GenBank/DDBJ whole genome shotgun (WGS) entry which is preliminary data.</text>
</comment>
<dbReference type="PROSITE" id="PS51007">
    <property type="entry name" value="CYTC"/>
    <property type="match status" value="1"/>
</dbReference>
<organism evidence="7 8">
    <name type="scientific">Teichococcus vastitatis</name>
    <dbReference type="NCBI Taxonomy" id="2307076"/>
    <lineage>
        <taxon>Bacteria</taxon>
        <taxon>Pseudomonadati</taxon>
        <taxon>Pseudomonadota</taxon>
        <taxon>Alphaproteobacteria</taxon>
        <taxon>Acetobacterales</taxon>
        <taxon>Roseomonadaceae</taxon>
        <taxon>Roseomonas</taxon>
    </lineage>
</organism>
<keyword evidence="7" id="KW-0560">Oxidoreductase</keyword>
<reference evidence="7 8" key="1">
    <citation type="submission" date="2022-03" db="EMBL/GenBank/DDBJ databases">
        <title>Complete genome analysis of Roseomonas KG 17.1 : a prolific producer of plant growth promoters.</title>
        <authorList>
            <person name="Saadouli I."/>
            <person name="Najjari A."/>
            <person name="Mosbah A."/>
            <person name="Ouzari H.I."/>
        </authorList>
    </citation>
    <scope>NUCLEOTIDE SEQUENCE [LARGE SCALE GENOMIC DNA]</scope>
    <source>
        <strain evidence="7 8">KG17-1</strain>
    </source>
</reference>
<feature type="region of interest" description="Disordered" evidence="5">
    <location>
        <begin position="564"/>
        <end position="583"/>
    </location>
</feature>
<dbReference type="EMBL" id="JALBUU010000004">
    <property type="protein sequence ID" value="MCI0753549.1"/>
    <property type="molecule type" value="Genomic_DNA"/>
</dbReference>
<evidence type="ECO:0000256" key="4">
    <source>
        <dbReference type="PROSITE-ProRule" id="PRU00433"/>
    </source>
</evidence>
<dbReference type="RefSeq" id="WP_241792760.1">
    <property type="nucleotide sequence ID" value="NZ_JALBUU010000004.1"/>
</dbReference>
<dbReference type="InterPro" id="IPR051395">
    <property type="entry name" value="Cytochrome_c_Peroxidase/MauG"/>
</dbReference>
<proteinExistence type="predicted"/>
<evidence type="ECO:0000313" key="8">
    <source>
        <dbReference type="Proteomes" id="UP001201985"/>
    </source>
</evidence>
<protein>
    <submittedName>
        <fullName evidence="7">Di-heme-cytochrome C peroxidase</fullName>
    </submittedName>
</protein>
<dbReference type="Gene3D" id="1.10.760.10">
    <property type="entry name" value="Cytochrome c-like domain"/>
    <property type="match status" value="1"/>
</dbReference>
<keyword evidence="7" id="KW-0575">Peroxidase</keyword>
<dbReference type="NCBIfam" id="NF040606">
    <property type="entry name" value="CytoC_perox"/>
    <property type="match status" value="1"/>
</dbReference>
<feature type="region of interest" description="Disordered" evidence="5">
    <location>
        <begin position="369"/>
        <end position="390"/>
    </location>
</feature>
<dbReference type="PANTHER" id="PTHR30600">
    <property type="entry name" value="CYTOCHROME C PEROXIDASE-RELATED"/>
    <property type="match status" value="1"/>
</dbReference>
<accession>A0ABS9W4K6</accession>
<feature type="domain" description="Cytochrome c" evidence="6">
    <location>
        <begin position="336"/>
        <end position="442"/>
    </location>
</feature>
<evidence type="ECO:0000256" key="3">
    <source>
        <dbReference type="ARBA" id="ARBA00023004"/>
    </source>
</evidence>
<evidence type="ECO:0000259" key="6">
    <source>
        <dbReference type="PROSITE" id="PS51007"/>
    </source>
</evidence>
<dbReference type="InterPro" id="IPR047758">
    <property type="entry name" value="CytoC_perox"/>
</dbReference>
<dbReference type="Proteomes" id="UP001201985">
    <property type="component" value="Unassembled WGS sequence"/>
</dbReference>
<gene>
    <name evidence="7" type="ORF">MON41_07230</name>
</gene>
<evidence type="ECO:0000256" key="2">
    <source>
        <dbReference type="ARBA" id="ARBA00022723"/>
    </source>
</evidence>
<name>A0ABS9W4K6_9PROT</name>
<sequence length="603" mass="66073">MAVAVASCSASHTQESATQGWTEIQRSEWYEATQGSRLIPYDWLVALEQPGSDRPFLDDAHIVGFRYLPRTTSFDIRLPVGFALDQRDDRSLSRTQLRWKAGQRPDERWVGMNCSACHTAEITYAGQSLRIDGGPTLADFQGFVESLNLALTQTLAEPGKWDRFAAKILQAEDNSTNRTMLQEALGQLVSWQTTQSRMNQTPLRYGYGRLDAFGHIFNKVALVADSTNATPNPADAPVSYPFLWNIHQLGHVQYNAIVANSPLRSPISGGTFDVGALGRNTGEVIGVFADVAARRAPGLKGFDSSVDIGSLVALEQRLMRLEPPKWPTHFPPINEELAAEGERLFRANCASCHLPLTDLTTRVPDRISTFNGASAPDPTDPARDKPPGTDPWMACNAYTYRSASGTMEGLPAAYLSGPPLERVANLSDMLRTTVAGVLIGAKDEVIRSAFSTFLFGDRPPRVVTAPPPVAAAPPAVRVMDPRQARLNRCMQEHSVLLGYKARPLTGIWATAPYLHNGSVPNLYQLLLPPAERVVSFRIGTREFDPKHVGYVIDEVVPGNTQTFSTIDEHGQPTPGNSNAGHDYGNAKLDEAARLAIIEYMKRI</sequence>
<evidence type="ECO:0000256" key="5">
    <source>
        <dbReference type="SAM" id="MobiDB-lite"/>
    </source>
</evidence>
<keyword evidence="2 4" id="KW-0479">Metal-binding</keyword>
<dbReference type="InterPro" id="IPR009056">
    <property type="entry name" value="Cyt_c-like_dom"/>
</dbReference>
<keyword evidence="3 4" id="KW-0408">Iron</keyword>
<dbReference type="PANTHER" id="PTHR30600:SF9">
    <property type="entry name" value="BLR7738 PROTEIN"/>
    <property type="match status" value="1"/>
</dbReference>
<keyword evidence="8" id="KW-1185">Reference proteome</keyword>